<evidence type="ECO:0000313" key="1">
    <source>
        <dbReference type="EMBL" id="KUI56020.1"/>
    </source>
</evidence>
<dbReference type="Proteomes" id="UP000078576">
    <property type="component" value="Unassembled WGS sequence"/>
</dbReference>
<gene>
    <name evidence="1" type="ORF">VP1G_10792</name>
</gene>
<sequence>MPIGRIDRLLPCIRAVPLAGHDIVHRVRCHLQHVTRARHLALLDLPDLLPNANEGIHEPVQLLLGLALGRLDHERVGDGPAHGRRVEAVVLQPLGDVDGLDACAGAEGPRVQDELVRAPPVLVRVQDLIVRLKLAEEVVGVQEGDLCGLLQTRRTHQHVVRPADRQDRRAAVGGAADEALSLQVDVDVGRCEVWHEVLLDTDGSDAGTTAAVGNAEGLVQVEMAHVCADLAGRAQPDLGVHVRAVHVDLSAMTVDDLAHPLDSRLKYAKGGGTGKFTLRSRVGLQRDAVHGRDALELVLKGGDHLEIALDSVPRGEGVDIGKAGLGNEGHLGRAVELHCARAERNHGVDKREVLGLQVVNVSQHLSLRMVGVEDWLEDVGVGAEKCFNAPLRGSFFLVQEAGNHGTQVVQRCRLIDADSDLFAIKATEMNSTLFCPGNQVGCGGRTLLTRLTNDHSVENGTFCDHFPARLRSNVPNHLSSPHDPFGDVLQALRSVIDGVQGGHVGKQGLSGANVARGLFSPDVLLTSLQCQSEGSATKSVLGYSDQSTWHLPLVLLGNGEESGMRTAEAHRHTQSLRGSKGKVSAPLARRCQNSQCQQLPKILDLARSVGVLDHNTDKIITELLQSTGEFGGQDISLLDLDTETFSTA</sequence>
<proteinExistence type="predicted"/>
<dbReference type="AlphaFoldDB" id="A0A194UWE9"/>
<dbReference type="EMBL" id="KN714685">
    <property type="protein sequence ID" value="KUI56020.1"/>
    <property type="molecule type" value="Genomic_DNA"/>
</dbReference>
<keyword evidence="2" id="KW-1185">Reference proteome</keyword>
<protein>
    <submittedName>
        <fullName evidence="1">Uncharacterized protein</fullName>
    </submittedName>
</protein>
<reference evidence="2" key="1">
    <citation type="submission" date="2014-12" db="EMBL/GenBank/DDBJ databases">
        <title>Genome Sequence of Valsa Canker Pathogens Uncovers a Specific Adaption of Colonization on Woody Bark.</title>
        <authorList>
            <person name="Yin Z."/>
            <person name="Liu H."/>
            <person name="Gao X."/>
            <person name="Li Z."/>
            <person name="Song N."/>
            <person name="Ke X."/>
            <person name="Dai Q."/>
            <person name="Wu Y."/>
            <person name="Sun Y."/>
            <person name="Xu J.-R."/>
            <person name="Kang Z.K."/>
            <person name="Wang L."/>
            <person name="Huang L."/>
        </authorList>
    </citation>
    <scope>NUCLEOTIDE SEQUENCE [LARGE SCALE GENOMIC DNA]</scope>
    <source>
        <strain evidence="2">SXYL134</strain>
    </source>
</reference>
<evidence type="ECO:0000313" key="2">
    <source>
        <dbReference type="Proteomes" id="UP000078576"/>
    </source>
</evidence>
<organism evidence="1 2">
    <name type="scientific">Cytospora mali</name>
    <name type="common">Apple Valsa canker fungus</name>
    <name type="synonym">Valsa mali</name>
    <dbReference type="NCBI Taxonomy" id="578113"/>
    <lineage>
        <taxon>Eukaryota</taxon>
        <taxon>Fungi</taxon>
        <taxon>Dikarya</taxon>
        <taxon>Ascomycota</taxon>
        <taxon>Pezizomycotina</taxon>
        <taxon>Sordariomycetes</taxon>
        <taxon>Sordariomycetidae</taxon>
        <taxon>Diaporthales</taxon>
        <taxon>Cytosporaceae</taxon>
        <taxon>Cytospora</taxon>
    </lineage>
</organism>
<accession>A0A194UWE9</accession>
<dbReference type="OrthoDB" id="5152478at2759"/>
<name>A0A194UWE9_CYTMA</name>